<proteinExistence type="predicted"/>
<dbReference type="AlphaFoldDB" id="A0A0D1YR02"/>
<name>A0A0D1YR02_9EURO</name>
<evidence type="ECO:0000313" key="1">
    <source>
        <dbReference type="EMBL" id="KIV77388.1"/>
    </source>
</evidence>
<gene>
    <name evidence="1" type="ORF">PV11_09185</name>
</gene>
<organism evidence="1 2">
    <name type="scientific">Exophiala sideris</name>
    <dbReference type="NCBI Taxonomy" id="1016849"/>
    <lineage>
        <taxon>Eukaryota</taxon>
        <taxon>Fungi</taxon>
        <taxon>Dikarya</taxon>
        <taxon>Ascomycota</taxon>
        <taxon>Pezizomycotina</taxon>
        <taxon>Eurotiomycetes</taxon>
        <taxon>Chaetothyriomycetidae</taxon>
        <taxon>Chaetothyriales</taxon>
        <taxon>Herpotrichiellaceae</taxon>
        <taxon>Exophiala</taxon>
    </lineage>
</organism>
<protein>
    <submittedName>
        <fullName evidence="1">Uncharacterized protein</fullName>
    </submittedName>
</protein>
<evidence type="ECO:0000313" key="2">
    <source>
        <dbReference type="Proteomes" id="UP000053599"/>
    </source>
</evidence>
<reference evidence="1 2" key="1">
    <citation type="submission" date="2015-01" db="EMBL/GenBank/DDBJ databases">
        <title>The Genome Sequence of Exophiala sideris CBS121828.</title>
        <authorList>
            <consortium name="The Broad Institute Genomics Platform"/>
            <person name="Cuomo C."/>
            <person name="de Hoog S."/>
            <person name="Gorbushina A."/>
            <person name="Stielow B."/>
            <person name="Teixiera M."/>
            <person name="Abouelleil A."/>
            <person name="Chapman S.B."/>
            <person name="Priest M."/>
            <person name="Young S.K."/>
            <person name="Wortman J."/>
            <person name="Nusbaum C."/>
            <person name="Birren B."/>
        </authorList>
    </citation>
    <scope>NUCLEOTIDE SEQUENCE [LARGE SCALE GENOMIC DNA]</scope>
    <source>
        <strain evidence="1 2">CBS 121828</strain>
    </source>
</reference>
<dbReference type="HOGENOM" id="CLU_1331961_0_0_1"/>
<accession>A0A0D1YR02</accession>
<sequence length="206" mass="22647">MDAEKTDTLNRDVWTSRGVLRPRLAQTRHIFLVCVFTKAEKDVNPPTTSPEAGQGMIGLAVSSALGGLLLLAVCDVFSQALSFQGISTAPQLHLPHPPPSVSPLPYPSILPTFRSTGTITPSCQIPGSIQVYFNPSIPDWTSPLSDCQYYQVHHGQTGNRHQAIYNAINYSKMSSTYTLDSIHIAHSPRRVHALSIREERHSRHGP</sequence>
<dbReference type="Proteomes" id="UP000053599">
    <property type="component" value="Unassembled WGS sequence"/>
</dbReference>
<dbReference type="EMBL" id="KN846954">
    <property type="protein sequence ID" value="KIV77388.1"/>
    <property type="molecule type" value="Genomic_DNA"/>
</dbReference>